<protein>
    <submittedName>
        <fullName evidence="3">LPS A protein</fullName>
    </submittedName>
</protein>
<gene>
    <name evidence="3" type="ORF">GCM10007906_22640</name>
</gene>
<evidence type="ECO:0000313" key="3">
    <source>
        <dbReference type="EMBL" id="GLR04676.1"/>
    </source>
</evidence>
<keyword evidence="4" id="KW-1185">Reference proteome</keyword>
<dbReference type="Pfam" id="PF05686">
    <property type="entry name" value="Glyco_transf_90"/>
    <property type="match status" value="1"/>
</dbReference>
<accession>A0ABQ5Y5F4</accession>
<dbReference type="InterPro" id="IPR006598">
    <property type="entry name" value="CAP10"/>
</dbReference>
<dbReference type="Proteomes" id="UP001156669">
    <property type="component" value="Unassembled WGS sequence"/>
</dbReference>
<dbReference type="EMBL" id="BSOE01000046">
    <property type="protein sequence ID" value="GLR04676.1"/>
    <property type="molecule type" value="Genomic_DNA"/>
</dbReference>
<sequence length="276" mass="32619">MKERRDYYCKLQSNFQLTADGTTRVSDFKKTGGRTYYYDLLRVVKHFPKSFQFKYVNGDVIDVPDEPSFVKSRPINGKNSNSILLKLNAIRHYNFVEDKIPFLNKKQMAVWRGAGFRPNRKLLLEKYFHHPLCNVGRVDHHIAEGKQRDYLTDSMTIDEQLEYRYIISLEGKDVATNLKWIMSSNSLCFTPKLRYETWFMEGKLIPGFHYVEVKDDFSDLIEKMEYYNNHTKEALDIIHNANLWVSQFKNAKQEHLISLMVADKYFEQSGQKQPND</sequence>
<reference evidence="4" key="1">
    <citation type="journal article" date="2019" name="Int. J. Syst. Evol. Microbiol.">
        <title>The Global Catalogue of Microorganisms (GCM) 10K type strain sequencing project: providing services to taxonomists for standard genome sequencing and annotation.</title>
        <authorList>
            <consortium name="The Broad Institute Genomics Platform"/>
            <consortium name="The Broad Institute Genome Sequencing Center for Infectious Disease"/>
            <person name="Wu L."/>
            <person name="Ma J."/>
        </authorList>
    </citation>
    <scope>NUCLEOTIDE SEQUENCE [LARGE SCALE GENOMIC DNA]</scope>
    <source>
        <strain evidence="4">NBRC 110633</strain>
    </source>
</reference>
<dbReference type="PANTHER" id="PTHR12203:SF35">
    <property type="entry name" value="PROTEIN O-GLUCOSYLTRANSFERASE 1"/>
    <property type="match status" value="1"/>
</dbReference>
<keyword evidence="1" id="KW-0808">Transferase</keyword>
<comment type="caution">
    <text evidence="3">The sequence shown here is derived from an EMBL/GenBank/DDBJ whole genome shotgun (WGS) entry which is preliminary data.</text>
</comment>
<name>A0ABQ5Y5F4_9VIBR</name>
<organism evidence="3 4">
    <name type="scientific">Vibrio hyugaensis</name>
    <dbReference type="NCBI Taxonomy" id="1534743"/>
    <lineage>
        <taxon>Bacteria</taxon>
        <taxon>Pseudomonadati</taxon>
        <taxon>Pseudomonadota</taxon>
        <taxon>Gammaproteobacteria</taxon>
        <taxon>Vibrionales</taxon>
        <taxon>Vibrionaceae</taxon>
        <taxon>Vibrio</taxon>
    </lineage>
</organism>
<proteinExistence type="predicted"/>
<dbReference type="InterPro" id="IPR051091">
    <property type="entry name" value="O-Glucosyltr/Glycosyltrsf_90"/>
</dbReference>
<evidence type="ECO:0000259" key="2">
    <source>
        <dbReference type="SMART" id="SM00672"/>
    </source>
</evidence>
<evidence type="ECO:0000313" key="4">
    <source>
        <dbReference type="Proteomes" id="UP001156669"/>
    </source>
</evidence>
<feature type="domain" description="Glycosyl transferase CAP10" evidence="2">
    <location>
        <begin position="24"/>
        <end position="266"/>
    </location>
</feature>
<evidence type="ECO:0000256" key="1">
    <source>
        <dbReference type="ARBA" id="ARBA00022679"/>
    </source>
</evidence>
<dbReference type="PANTHER" id="PTHR12203">
    <property type="entry name" value="KDEL LYS-ASP-GLU-LEU CONTAINING - RELATED"/>
    <property type="match status" value="1"/>
</dbReference>
<dbReference type="SMART" id="SM00672">
    <property type="entry name" value="CAP10"/>
    <property type="match status" value="1"/>
</dbReference>